<keyword evidence="2 5" id="KW-0378">Hydrolase</keyword>
<dbReference type="EMBL" id="UAQM01000012">
    <property type="protein sequence ID" value="SPU44382.1"/>
    <property type="molecule type" value="Genomic_DNA"/>
</dbReference>
<keyword evidence="1 5" id="KW-0645">Protease</keyword>
<dbReference type="GO" id="GO:0004222">
    <property type="term" value="F:metalloendopeptidase activity"/>
    <property type="evidence" value="ECO:0007669"/>
    <property type="project" value="InterPro"/>
</dbReference>
<dbReference type="EC" id="3.4.24.-" evidence="5"/>
<keyword evidence="3" id="KW-0472">Membrane</keyword>
<name>A0A2X1AUY3_BREDI</name>
<dbReference type="InterPro" id="IPR011546">
    <property type="entry name" value="Pept_M41_FtsH_extracell"/>
</dbReference>
<evidence type="ECO:0000256" key="2">
    <source>
        <dbReference type="ARBA" id="ARBA00022801"/>
    </source>
</evidence>
<feature type="transmembrane region" description="Helical" evidence="3">
    <location>
        <begin position="105"/>
        <end position="123"/>
    </location>
</feature>
<dbReference type="Pfam" id="PF06480">
    <property type="entry name" value="FtsH_ext"/>
    <property type="match status" value="1"/>
</dbReference>
<sequence>MEKKTEYNIWYWVVAFIAVLFIQNLIAGWQSVAPISYSQFEKYLADGKLSSVAVGSDTITGTFAEPVDGKKQFVTTVVNPAILDRIDRSGIEITGVPQNTFLGTLISWVAPALVFFGIWMLLFRKFADKQGFGGFISPKAYCSSGRREPARRFWRARWQARPA</sequence>
<keyword evidence="3" id="KW-1133">Transmembrane helix</keyword>
<organism evidence="5 6">
    <name type="scientific">Brevundimonas diminuta</name>
    <name type="common">Pseudomonas diminuta</name>
    <dbReference type="NCBI Taxonomy" id="293"/>
    <lineage>
        <taxon>Bacteria</taxon>
        <taxon>Pseudomonadati</taxon>
        <taxon>Pseudomonadota</taxon>
        <taxon>Alphaproteobacteria</taxon>
        <taxon>Caulobacterales</taxon>
        <taxon>Caulobacteraceae</taxon>
        <taxon>Brevundimonas</taxon>
    </lineage>
</organism>
<dbReference type="GO" id="GO:0004176">
    <property type="term" value="F:ATP-dependent peptidase activity"/>
    <property type="evidence" value="ECO:0007669"/>
    <property type="project" value="InterPro"/>
</dbReference>
<keyword evidence="3" id="KW-0812">Transmembrane</keyword>
<proteinExistence type="predicted"/>
<dbReference type="RefSeq" id="WP_252865615.1">
    <property type="nucleotide sequence ID" value="NZ_UAQM01000012.1"/>
</dbReference>
<evidence type="ECO:0000259" key="4">
    <source>
        <dbReference type="Pfam" id="PF06480"/>
    </source>
</evidence>
<accession>A0A2X1AUY3</accession>
<dbReference type="GO" id="GO:0006508">
    <property type="term" value="P:proteolysis"/>
    <property type="evidence" value="ECO:0007669"/>
    <property type="project" value="UniProtKB-KW"/>
</dbReference>
<gene>
    <name evidence="5" type="primary">ftsH_1</name>
    <name evidence="5" type="ORF">NCTC11165_01791</name>
</gene>
<dbReference type="GO" id="GO:0005524">
    <property type="term" value="F:ATP binding"/>
    <property type="evidence" value="ECO:0007669"/>
    <property type="project" value="InterPro"/>
</dbReference>
<keyword evidence="5" id="KW-0482">Metalloprotease</keyword>
<evidence type="ECO:0000313" key="6">
    <source>
        <dbReference type="Proteomes" id="UP000250358"/>
    </source>
</evidence>
<reference evidence="5 6" key="1">
    <citation type="submission" date="2018-06" db="EMBL/GenBank/DDBJ databases">
        <authorList>
            <consortium name="Pathogen Informatics"/>
            <person name="Doyle S."/>
        </authorList>
    </citation>
    <scope>NUCLEOTIDE SEQUENCE [LARGE SCALE GENOMIC DNA]</scope>
    <source>
        <strain evidence="5 6">NCTC11165</strain>
    </source>
</reference>
<dbReference type="GO" id="GO:0016020">
    <property type="term" value="C:membrane"/>
    <property type="evidence" value="ECO:0007669"/>
    <property type="project" value="InterPro"/>
</dbReference>
<dbReference type="Proteomes" id="UP000250358">
    <property type="component" value="Unassembled WGS sequence"/>
</dbReference>
<evidence type="ECO:0000256" key="1">
    <source>
        <dbReference type="ARBA" id="ARBA00022670"/>
    </source>
</evidence>
<dbReference type="AlphaFoldDB" id="A0A2X1AUY3"/>
<evidence type="ECO:0000256" key="3">
    <source>
        <dbReference type="SAM" id="Phobius"/>
    </source>
</evidence>
<feature type="transmembrane region" description="Helical" evidence="3">
    <location>
        <begin position="9"/>
        <end position="29"/>
    </location>
</feature>
<dbReference type="GO" id="GO:0008270">
    <property type="term" value="F:zinc ion binding"/>
    <property type="evidence" value="ECO:0007669"/>
    <property type="project" value="InterPro"/>
</dbReference>
<protein>
    <submittedName>
        <fullName evidence="5">ATP-dependent zinc metalloprotease FtsH</fullName>
        <ecNumber evidence="5">3.4.24.-</ecNumber>
    </submittedName>
</protein>
<dbReference type="Gene3D" id="3.30.720.210">
    <property type="match status" value="1"/>
</dbReference>
<feature type="domain" description="Peptidase M41 FtsH extracellular" evidence="4">
    <location>
        <begin position="9"/>
        <end position="97"/>
    </location>
</feature>
<evidence type="ECO:0000313" key="5">
    <source>
        <dbReference type="EMBL" id="SPU44382.1"/>
    </source>
</evidence>